<sequence>MNKKIFVGAMLACLIVCAVFPVLQAGAQKTVTIVDSVGNKIEMPYPVERIASLNPAALEVIRALGAKDRIVGIDQFTKWNPDFYPRIKDKPSIGMPMGMPPNYEKIIELNPQVVISYADPMWYYPDLENKLKPAGIKVVRLDLYKPQSYEHDVKALGKMMGKDKEAKEFLGFTGSYVDKIEGRLKDIPAEERVKVYSEFFMPYVAYSKGSGVDHLIEMAGGVNVFSEGRGQMLKMPGYLPGKSGVYLMVNPEAIVEKNPQVMMKDYMGMADYMSMGRRPKTVGYTDRPDAGGMKQARDEMMNRPGFGGIDAVKNGNVHAFAFAELATSPRWPVALGYMAKAAIPIDSRIWIRRHFIKSG</sequence>
<comment type="caution">
    <text evidence="2">The sequence shown here is derived from an EMBL/GenBank/DDBJ whole genome shotgun (WGS) entry which is preliminary data.</text>
</comment>
<reference evidence="2 3" key="1">
    <citation type="journal article" date="2019" name="Nat. Microbiol.">
        <title>Wide diversity of methane and short-chain alkane metabolisms in uncultured archaea.</title>
        <authorList>
            <person name="Borrel G."/>
            <person name="Adam P.S."/>
            <person name="McKay L.J."/>
            <person name="Chen L.X."/>
            <person name="Sierra-Garcia I.N."/>
            <person name="Sieber C.M."/>
            <person name="Letourneur Q."/>
            <person name="Ghozlane A."/>
            <person name="Andersen G.L."/>
            <person name="Li W.J."/>
            <person name="Hallam S.J."/>
            <person name="Muyzer G."/>
            <person name="de Oliveira V.M."/>
            <person name="Inskeep W.P."/>
            <person name="Banfield J.F."/>
            <person name="Gribaldo S."/>
        </authorList>
    </citation>
    <scope>NUCLEOTIDE SEQUENCE [LARGE SCALE GENOMIC DNA]</scope>
    <source>
        <strain evidence="2">NM1b</strain>
    </source>
</reference>
<dbReference type="SUPFAM" id="SSF53807">
    <property type="entry name" value="Helical backbone' metal receptor"/>
    <property type="match status" value="1"/>
</dbReference>
<dbReference type="InterPro" id="IPR002491">
    <property type="entry name" value="ABC_transptr_periplasmic_BD"/>
</dbReference>
<evidence type="ECO:0000313" key="3">
    <source>
        <dbReference type="Proteomes" id="UP000320766"/>
    </source>
</evidence>
<dbReference type="Proteomes" id="UP000320766">
    <property type="component" value="Unassembled WGS sequence"/>
</dbReference>
<evidence type="ECO:0000313" key="2">
    <source>
        <dbReference type="EMBL" id="RZN67482.1"/>
    </source>
</evidence>
<dbReference type="PANTHER" id="PTHR30535">
    <property type="entry name" value="VITAMIN B12-BINDING PROTEIN"/>
    <property type="match status" value="1"/>
</dbReference>
<dbReference type="AlphaFoldDB" id="A0A520KUY9"/>
<proteinExistence type="predicted"/>
<accession>A0A520KUY9</accession>
<protein>
    <recommendedName>
        <fullName evidence="1">Fe/B12 periplasmic-binding domain-containing protein</fullName>
    </recommendedName>
</protein>
<dbReference type="EMBL" id="RXIL01000136">
    <property type="protein sequence ID" value="RZN67482.1"/>
    <property type="molecule type" value="Genomic_DNA"/>
</dbReference>
<evidence type="ECO:0000259" key="1">
    <source>
        <dbReference type="PROSITE" id="PS50983"/>
    </source>
</evidence>
<name>A0A520KUY9_9EURY</name>
<dbReference type="PANTHER" id="PTHR30535:SF34">
    <property type="entry name" value="MOLYBDATE-BINDING PROTEIN MOLA"/>
    <property type="match status" value="1"/>
</dbReference>
<gene>
    <name evidence="2" type="ORF">EF807_07605</name>
</gene>
<dbReference type="Gene3D" id="3.40.50.1980">
    <property type="entry name" value="Nitrogenase molybdenum iron protein domain"/>
    <property type="match status" value="2"/>
</dbReference>
<dbReference type="PROSITE" id="PS50983">
    <property type="entry name" value="FE_B12_PBP"/>
    <property type="match status" value="1"/>
</dbReference>
<dbReference type="Pfam" id="PF01497">
    <property type="entry name" value="Peripla_BP_2"/>
    <property type="match status" value="1"/>
</dbReference>
<organism evidence="2 3">
    <name type="scientific">Candidatus Methanolliviera hydrocarbonicum</name>
    <dbReference type="NCBI Taxonomy" id="2491085"/>
    <lineage>
        <taxon>Archaea</taxon>
        <taxon>Methanobacteriati</taxon>
        <taxon>Methanobacteriota</taxon>
        <taxon>Candidatus Methanoliparia</taxon>
        <taxon>Candidatus Methanoliparales</taxon>
        <taxon>Candidatus Methanollivieraceae</taxon>
        <taxon>Candidatus Methanolliviera</taxon>
    </lineage>
</organism>
<feature type="domain" description="Fe/B12 periplasmic-binding" evidence="1">
    <location>
        <begin position="49"/>
        <end position="349"/>
    </location>
</feature>
<dbReference type="InterPro" id="IPR050902">
    <property type="entry name" value="ABC_Transporter_SBP"/>
</dbReference>